<dbReference type="OrthoDB" id="8251053at2"/>
<dbReference type="InterPro" id="IPR010680">
    <property type="entry name" value="TraH_2"/>
</dbReference>
<evidence type="ECO:0000256" key="1">
    <source>
        <dbReference type="SAM" id="MobiDB-lite"/>
    </source>
</evidence>
<dbReference type="EMBL" id="NQVN01000016">
    <property type="protein sequence ID" value="PIO97667.1"/>
    <property type="molecule type" value="Genomic_DNA"/>
</dbReference>
<dbReference type="Proteomes" id="UP000231070">
    <property type="component" value="Unassembled WGS sequence"/>
</dbReference>
<reference evidence="2 3" key="1">
    <citation type="submission" date="2017-08" db="EMBL/GenBank/DDBJ databases">
        <title>Pleomorphomonas carboxidotrophicus sp. nov., a new mesophilic hydrogenogenic carboxidotroph.</title>
        <authorList>
            <person name="Esquivel-Elizondo S."/>
            <person name="Krajmalnik-Brown R."/>
            <person name="Maldonado J."/>
        </authorList>
    </citation>
    <scope>NUCLEOTIDE SEQUENCE [LARGE SCALE GENOMIC DNA]</scope>
    <source>
        <strain evidence="2 3">SVCO-16</strain>
    </source>
</reference>
<evidence type="ECO:0000313" key="3">
    <source>
        <dbReference type="Proteomes" id="UP000231070"/>
    </source>
</evidence>
<dbReference type="RefSeq" id="WP_100082189.1">
    <property type="nucleotide sequence ID" value="NZ_NQVN01000016.1"/>
</dbReference>
<dbReference type="AlphaFoldDB" id="A0A2G9WSH3"/>
<dbReference type="NCBIfam" id="NF010417">
    <property type="entry name" value="PRK13843.1"/>
    <property type="match status" value="1"/>
</dbReference>
<gene>
    <name evidence="2" type="ORF">CJ014_19600</name>
</gene>
<comment type="caution">
    <text evidence="2">The sequence shown here is derived from an EMBL/GenBank/DDBJ whole genome shotgun (WGS) entry which is preliminary data.</text>
</comment>
<evidence type="ECO:0000313" key="2">
    <source>
        <dbReference type="EMBL" id="PIO97667.1"/>
    </source>
</evidence>
<accession>A0A2G9WSH3</accession>
<protein>
    <submittedName>
        <fullName evidence="2">Conjugal transfer protein TraH</fullName>
    </submittedName>
</protein>
<dbReference type="Pfam" id="PF06871">
    <property type="entry name" value="TraH_2"/>
    <property type="match status" value="1"/>
</dbReference>
<sequence length="206" mass="21654">MPIDADLIHRCADPSLTPAIVETFVKTVGSTDPLSITVRSGNRIVLVPAAKTPDEALATIRAHVGQAVVRVGITQYPVGIGIKDPSGISPDLLDACSNLRLGTALFGKVWRIVLKWYGNPTDEGVMPQVFDDAIEAWRTGVFEGAAVFNAADPGPSIVRKVNNSGAAETAEEPSERSPGTPPAPPNEAGIRIDLSAVGGRERLIGQ</sequence>
<organism evidence="2 3">
    <name type="scientific">Pleomorphomonas carboxyditropha</name>
    <dbReference type="NCBI Taxonomy" id="2023338"/>
    <lineage>
        <taxon>Bacteria</taxon>
        <taxon>Pseudomonadati</taxon>
        <taxon>Pseudomonadota</taxon>
        <taxon>Alphaproteobacteria</taxon>
        <taxon>Hyphomicrobiales</taxon>
        <taxon>Pleomorphomonadaceae</taxon>
        <taxon>Pleomorphomonas</taxon>
    </lineage>
</organism>
<feature type="region of interest" description="Disordered" evidence="1">
    <location>
        <begin position="163"/>
        <end position="192"/>
    </location>
</feature>
<keyword evidence="3" id="KW-1185">Reference proteome</keyword>
<proteinExistence type="predicted"/>
<name>A0A2G9WSH3_9HYPH</name>